<accession>A0ABW1UNF5</accession>
<evidence type="ECO:0000313" key="2">
    <source>
        <dbReference type="Proteomes" id="UP001596310"/>
    </source>
</evidence>
<comment type="caution">
    <text evidence="1">The sequence shown here is derived from an EMBL/GenBank/DDBJ whole genome shotgun (WGS) entry which is preliminary data.</text>
</comment>
<proteinExistence type="predicted"/>
<name>A0ABW1UNF5_9LACO</name>
<protein>
    <recommendedName>
        <fullName evidence="3">Suppressor of fused-like domain-containing protein</fullName>
    </recommendedName>
</protein>
<sequence>MNRIEIRRRVVEHLKTHHIQYMDDFNSPCGHERLLLNFVNRDNAPGETIEATFILHNEWIESQAYYNQVGSILCKRSDHIPELYRVLNYINARVLLTYGDTSGNGLYSPTILYTPRINLSEGQGFNIQITTIVNNDFFTLTPVETLDYLTEFQPEFLNILAPPIFGLLDGILTPEMAIRQIKHDCID</sequence>
<gene>
    <name evidence="1" type="ORF">ACFQHW_01745</name>
</gene>
<dbReference type="RefSeq" id="WP_125596795.1">
    <property type="nucleotide sequence ID" value="NZ_JBHSSM010000005.1"/>
</dbReference>
<dbReference type="EMBL" id="JBHSSM010000005">
    <property type="protein sequence ID" value="MFC6314294.1"/>
    <property type="molecule type" value="Genomic_DNA"/>
</dbReference>
<organism evidence="1 2">
    <name type="scientific">Lapidilactobacillus achengensis</name>
    <dbReference type="NCBI Taxonomy" id="2486000"/>
    <lineage>
        <taxon>Bacteria</taxon>
        <taxon>Bacillati</taxon>
        <taxon>Bacillota</taxon>
        <taxon>Bacilli</taxon>
        <taxon>Lactobacillales</taxon>
        <taxon>Lactobacillaceae</taxon>
        <taxon>Lapidilactobacillus</taxon>
    </lineage>
</organism>
<evidence type="ECO:0000313" key="1">
    <source>
        <dbReference type="EMBL" id="MFC6314294.1"/>
    </source>
</evidence>
<evidence type="ECO:0008006" key="3">
    <source>
        <dbReference type="Google" id="ProtNLM"/>
    </source>
</evidence>
<dbReference type="Proteomes" id="UP001596310">
    <property type="component" value="Unassembled WGS sequence"/>
</dbReference>
<reference evidence="2" key="1">
    <citation type="journal article" date="2019" name="Int. J. Syst. Evol. Microbiol.">
        <title>The Global Catalogue of Microorganisms (GCM) 10K type strain sequencing project: providing services to taxonomists for standard genome sequencing and annotation.</title>
        <authorList>
            <consortium name="The Broad Institute Genomics Platform"/>
            <consortium name="The Broad Institute Genome Sequencing Center for Infectious Disease"/>
            <person name="Wu L."/>
            <person name="Ma J."/>
        </authorList>
    </citation>
    <scope>NUCLEOTIDE SEQUENCE [LARGE SCALE GENOMIC DNA]</scope>
    <source>
        <strain evidence="2">CCM 8897</strain>
    </source>
</reference>
<keyword evidence="2" id="KW-1185">Reference proteome</keyword>